<gene>
    <name evidence="1" type="ORF">H8K32_08475</name>
</gene>
<evidence type="ECO:0000313" key="1">
    <source>
        <dbReference type="EMBL" id="MBC3862128.1"/>
    </source>
</evidence>
<comment type="caution">
    <text evidence="1">The sequence shown here is derived from an EMBL/GenBank/DDBJ whole genome shotgun (WGS) entry which is preliminary data.</text>
</comment>
<evidence type="ECO:0000313" key="2">
    <source>
        <dbReference type="Proteomes" id="UP000634011"/>
    </source>
</evidence>
<dbReference type="SUPFAM" id="SSF53850">
    <property type="entry name" value="Periplasmic binding protein-like II"/>
    <property type="match status" value="1"/>
</dbReference>
<dbReference type="Gene3D" id="3.40.190.10">
    <property type="entry name" value="Periplasmic binding protein-like II"/>
    <property type="match status" value="2"/>
</dbReference>
<reference evidence="1" key="1">
    <citation type="submission" date="2020-08" db="EMBL/GenBank/DDBJ databases">
        <title>Novel species isolated from subtropical streams in China.</title>
        <authorList>
            <person name="Lu H."/>
        </authorList>
    </citation>
    <scope>NUCLEOTIDE SEQUENCE</scope>
    <source>
        <strain evidence="1">KACC 12607</strain>
    </source>
</reference>
<sequence>MFFVSEAPAAEPQKVVLFVSELRSESGEILPLRDNVRAVLTYFERQLHIQFEIHRYPLPRILAYAKNGEGIVFGLSKNRERLSQLVFSEAVYANTVWMIARSDNTFKFDSIADLKGKTIGIVRGASYGDDFDKQSNVLFKVEDDVSSNSSRLKKLLNKRMDVMLLSTSFTQAVDVENYLRQGLRVEGQTDEQNIQSGFVVLNKPLMSDDLHFATAPGAGEVWINKLNQAIVSGKKSGEIARLINTVNK</sequence>
<dbReference type="PANTHER" id="PTHR35936">
    <property type="entry name" value="MEMBRANE-BOUND LYTIC MUREIN TRANSGLYCOSYLASE F"/>
    <property type="match status" value="1"/>
</dbReference>
<accession>A0A923HGS5</accession>
<dbReference type="Proteomes" id="UP000634011">
    <property type="component" value="Unassembled WGS sequence"/>
</dbReference>
<dbReference type="AlphaFoldDB" id="A0A923HGS5"/>
<organism evidence="1 2">
    <name type="scientific">Undibacterium jejuense</name>
    <dbReference type="NCBI Taxonomy" id="1344949"/>
    <lineage>
        <taxon>Bacteria</taxon>
        <taxon>Pseudomonadati</taxon>
        <taxon>Pseudomonadota</taxon>
        <taxon>Betaproteobacteria</taxon>
        <taxon>Burkholderiales</taxon>
        <taxon>Oxalobacteraceae</taxon>
        <taxon>Undibacterium</taxon>
    </lineage>
</organism>
<dbReference type="EMBL" id="JACOFV010000006">
    <property type="protein sequence ID" value="MBC3862128.1"/>
    <property type="molecule type" value="Genomic_DNA"/>
</dbReference>
<protein>
    <submittedName>
        <fullName evidence="1">Transporter substrate-binding domain-containing protein</fullName>
    </submittedName>
</protein>
<name>A0A923HGS5_9BURK</name>
<dbReference type="PANTHER" id="PTHR35936:SF25">
    <property type="entry name" value="ABC TRANSPORTER SUBSTRATE-BINDING PROTEIN"/>
    <property type="match status" value="1"/>
</dbReference>
<proteinExistence type="predicted"/>
<keyword evidence="2" id="KW-1185">Reference proteome</keyword>